<accession>A0A5N6Z846</accession>
<protein>
    <submittedName>
        <fullName evidence="1">Uncharacterized protein</fullName>
    </submittedName>
</protein>
<dbReference type="EMBL" id="ML739087">
    <property type="protein sequence ID" value="KAE8353831.1"/>
    <property type="molecule type" value="Genomic_DNA"/>
</dbReference>
<gene>
    <name evidence="1" type="ORF">BDV28DRAFT_132310</name>
</gene>
<name>A0A5N6Z846_9EURO</name>
<keyword evidence="2" id="KW-1185">Reference proteome</keyword>
<organism evidence="1 2">
    <name type="scientific">Aspergillus coremiiformis</name>
    <dbReference type="NCBI Taxonomy" id="138285"/>
    <lineage>
        <taxon>Eukaryota</taxon>
        <taxon>Fungi</taxon>
        <taxon>Dikarya</taxon>
        <taxon>Ascomycota</taxon>
        <taxon>Pezizomycotina</taxon>
        <taxon>Eurotiomycetes</taxon>
        <taxon>Eurotiomycetidae</taxon>
        <taxon>Eurotiales</taxon>
        <taxon>Aspergillaceae</taxon>
        <taxon>Aspergillus</taxon>
        <taxon>Aspergillus subgen. Circumdati</taxon>
    </lineage>
</organism>
<dbReference type="Proteomes" id="UP000327118">
    <property type="component" value="Unassembled WGS sequence"/>
</dbReference>
<reference evidence="2" key="1">
    <citation type="submission" date="2019-04" db="EMBL/GenBank/DDBJ databases">
        <title>Friends and foes A comparative genomics studyof 23 Aspergillus species from section Flavi.</title>
        <authorList>
            <consortium name="DOE Joint Genome Institute"/>
            <person name="Kjaerbolling I."/>
            <person name="Vesth T."/>
            <person name="Frisvad J.C."/>
            <person name="Nybo J.L."/>
            <person name="Theobald S."/>
            <person name="Kildgaard S."/>
            <person name="Isbrandt T."/>
            <person name="Kuo A."/>
            <person name="Sato A."/>
            <person name="Lyhne E.K."/>
            <person name="Kogle M.E."/>
            <person name="Wiebenga A."/>
            <person name="Kun R.S."/>
            <person name="Lubbers R.J."/>
            <person name="Makela M.R."/>
            <person name="Barry K."/>
            <person name="Chovatia M."/>
            <person name="Clum A."/>
            <person name="Daum C."/>
            <person name="Haridas S."/>
            <person name="He G."/>
            <person name="LaButti K."/>
            <person name="Lipzen A."/>
            <person name="Mondo S."/>
            <person name="Riley R."/>
            <person name="Salamov A."/>
            <person name="Simmons B.A."/>
            <person name="Magnuson J.K."/>
            <person name="Henrissat B."/>
            <person name="Mortensen U.H."/>
            <person name="Larsen T.O."/>
            <person name="Devries R.P."/>
            <person name="Grigoriev I.V."/>
            <person name="Machida M."/>
            <person name="Baker S.E."/>
            <person name="Andersen M.R."/>
        </authorList>
    </citation>
    <scope>NUCLEOTIDE SEQUENCE [LARGE SCALE GENOMIC DNA]</scope>
    <source>
        <strain evidence="2">CBS 553.77</strain>
    </source>
</reference>
<dbReference type="AlphaFoldDB" id="A0A5N6Z846"/>
<proteinExistence type="predicted"/>
<evidence type="ECO:0000313" key="2">
    <source>
        <dbReference type="Proteomes" id="UP000327118"/>
    </source>
</evidence>
<evidence type="ECO:0000313" key="1">
    <source>
        <dbReference type="EMBL" id="KAE8353831.1"/>
    </source>
</evidence>
<sequence length="126" mass="14229">MSRQHSFEDFLKRPRYLARTPRFERLHADMRAERLKGELKSRLTIRPSGFTGQQFIVAVGLNRVKSGGPEAPNCVRGGAVCWVPAIMVMAVQGPMSLVKSLYFSHALGTCSERHRGCKEITLAFHW</sequence>